<evidence type="ECO:0000313" key="2">
    <source>
        <dbReference type="EMBL" id="KAB1157802.1"/>
    </source>
</evidence>
<name>A0A7J5AJL0_9FLAO</name>
<dbReference type="EMBL" id="WAEM01000001">
    <property type="protein sequence ID" value="KAB1157802.1"/>
    <property type="molecule type" value="Genomic_DNA"/>
</dbReference>
<dbReference type="AlphaFoldDB" id="A0A7J5AJL0"/>
<sequence length="58" mass="6228">MQHSNSTAIGTAGGTFLSVLPNLHSDDVLKTIILATLGAIVSFLISLLLKMLIRKHKK</sequence>
<evidence type="ECO:0000313" key="3">
    <source>
        <dbReference type="Proteomes" id="UP000490922"/>
    </source>
</evidence>
<feature type="transmembrane region" description="Helical" evidence="1">
    <location>
        <begin position="32"/>
        <end position="53"/>
    </location>
</feature>
<keyword evidence="3" id="KW-1185">Reference proteome</keyword>
<keyword evidence="1" id="KW-0812">Transmembrane</keyword>
<gene>
    <name evidence="2" type="ORF">F6464_01580</name>
</gene>
<reference evidence="2 3" key="1">
    <citation type="submission" date="2019-09" db="EMBL/GenBank/DDBJ databases">
        <title>Flavobacterium sp. nov., isolated from glacier ice.</title>
        <authorList>
            <person name="Liu Q."/>
        </authorList>
    </citation>
    <scope>NUCLEOTIDE SEQUENCE [LARGE SCALE GENOMIC DNA]</scope>
    <source>
        <strain evidence="2 3">NBRC 112527</strain>
    </source>
</reference>
<proteinExistence type="predicted"/>
<dbReference type="OrthoDB" id="1452636at2"/>
<evidence type="ECO:0000256" key="1">
    <source>
        <dbReference type="SAM" id="Phobius"/>
    </source>
</evidence>
<accession>A0A7J5AJL0</accession>
<organism evidence="2 3">
    <name type="scientific">Flavobacterium luteum</name>
    <dbReference type="NCBI Taxonomy" id="2026654"/>
    <lineage>
        <taxon>Bacteria</taxon>
        <taxon>Pseudomonadati</taxon>
        <taxon>Bacteroidota</taxon>
        <taxon>Flavobacteriia</taxon>
        <taxon>Flavobacteriales</taxon>
        <taxon>Flavobacteriaceae</taxon>
        <taxon>Flavobacterium</taxon>
    </lineage>
</organism>
<comment type="caution">
    <text evidence="2">The sequence shown here is derived from an EMBL/GenBank/DDBJ whole genome shotgun (WGS) entry which is preliminary data.</text>
</comment>
<keyword evidence="1" id="KW-1133">Transmembrane helix</keyword>
<dbReference type="Proteomes" id="UP000490922">
    <property type="component" value="Unassembled WGS sequence"/>
</dbReference>
<keyword evidence="1" id="KW-0472">Membrane</keyword>
<protein>
    <submittedName>
        <fullName evidence="2">Uncharacterized protein</fullName>
    </submittedName>
</protein>